<organism evidence="1">
    <name type="scientific">marine sediment metagenome</name>
    <dbReference type="NCBI Taxonomy" id="412755"/>
    <lineage>
        <taxon>unclassified sequences</taxon>
        <taxon>metagenomes</taxon>
        <taxon>ecological metagenomes</taxon>
    </lineage>
</organism>
<protein>
    <submittedName>
        <fullName evidence="1">Uncharacterized protein</fullName>
    </submittedName>
</protein>
<dbReference type="AlphaFoldDB" id="A0A0F9WKK2"/>
<proteinExistence type="predicted"/>
<sequence>MSIQKVNHNKWLPFVDEALAAVGTGDNATSEWWDTGGWTDKRVSWEVNSGGVIDFDMEMHISPKGYFELRALADAGTISTDDYEVIAIVTAHTAAILASRDADDIDELQRPVASTRFVISNDQAQAITGTNVYFEGWS</sequence>
<name>A0A0F9WKK2_9ZZZZ</name>
<dbReference type="EMBL" id="LAZR01000254">
    <property type="protein sequence ID" value="KKN79018.1"/>
    <property type="molecule type" value="Genomic_DNA"/>
</dbReference>
<gene>
    <name evidence="1" type="ORF">LCGC14_0344940</name>
</gene>
<accession>A0A0F9WKK2</accession>
<reference evidence="1" key="1">
    <citation type="journal article" date="2015" name="Nature">
        <title>Complex archaea that bridge the gap between prokaryotes and eukaryotes.</title>
        <authorList>
            <person name="Spang A."/>
            <person name="Saw J.H."/>
            <person name="Jorgensen S.L."/>
            <person name="Zaremba-Niedzwiedzka K."/>
            <person name="Martijn J."/>
            <person name="Lind A.E."/>
            <person name="van Eijk R."/>
            <person name="Schleper C."/>
            <person name="Guy L."/>
            <person name="Ettema T.J."/>
        </authorList>
    </citation>
    <scope>NUCLEOTIDE SEQUENCE</scope>
</reference>
<evidence type="ECO:0000313" key="1">
    <source>
        <dbReference type="EMBL" id="KKN79018.1"/>
    </source>
</evidence>
<comment type="caution">
    <text evidence="1">The sequence shown here is derived from an EMBL/GenBank/DDBJ whole genome shotgun (WGS) entry which is preliminary data.</text>
</comment>